<keyword evidence="6" id="KW-1185">Reference proteome</keyword>
<dbReference type="CDD" id="cd07377">
    <property type="entry name" value="WHTH_GntR"/>
    <property type="match status" value="1"/>
</dbReference>
<reference evidence="5 6" key="1">
    <citation type="submission" date="2018-11" db="EMBL/GenBank/DDBJ databases">
        <title>Genomic Encyclopedia of Type Strains, Phase IV (KMG-IV): sequencing the most valuable type-strain genomes for metagenomic binning, comparative biology and taxonomic classification.</title>
        <authorList>
            <person name="Goeker M."/>
        </authorList>
    </citation>
    <scope>NUCLEOTIDE SEQUENCE [LARGE SCALE GENOMIC DNA]</scope>
    <source>
        <strain evidence="5 6">DSM 21945</strain>
    </source>
</reference>
<gene>
    <name evidence="5" type="ORF">EDC28_104383</name>
</gene>
<comment type="caution">
    <text evidence="5">The sequence shown here is derived from an EMBL/GenBank/DDBJ whole genome shotgun (WGS) entry which is preliminary data.</text>
</comment>
<protein>
    <submittedName>
        <fullName evidence="5">GntR family transcriptional regulator</fullName>
    </submittedName>
</protein>
<dbReference type="InterPro" id="IPR036390">
    <property type="entry name" value="WH_DNA-bd_sf"/>
</dbReference>
<dbReference type="InterPro" id="IPR000524">
    <property type="entry name" value="Tscrpt_reg_HTH_GntR"/>
</dbReference>
<dbReference type="Proteomes" id="UP000268033">
    <property type="component" value="Unassembled WGS sequence"/>
</dbReference>
<dbReference type="EMBL" id="RJUL01000004">
    <property type="protein sequence ID" value="ROQ27724.1"/>
    <property type="molecule type" value="Genomic_DNA"/>
</dbReference>
<evidence type="ECO:0000256" key="1">
    <source>
        <dbReference type="ARBA" id="ARBA00023015"/>
    </source>
</evidence>
<feature type="domain" description="HTH gntR-type" evidence="4">
    <location>
        <begin position="7"/>
        <end position="75"/>
    </location>
</feature>
<keyword evidence="1" id="KW-0805">Transcription regulation</keyword>
<keyword evidence="3" id="KW-0804">Transcription</keyword>
<dbReference type="InterPro" id="IPR036388">
    <property type="entry name" value="WH-like_DNA-bd_sf"/>
</dbReference>
<dbReference type="GO" id="GO:0003677">
    <property type="term" value="F:DNA binding"/>
    <property type="evidence" value="ECO:0007669"/>
    <property type="project" value="UniProtKB-KW"/>
</dbReference>
<dbReference type="PANTHER" id="PTHR38445:SF10">
    <property type="entry name" value="GNTR-FAMILY TRANSCRIPTIONAL REGULATOR"/>
    <property type="match status" value="1"/>
</dbReference>
<accession>A0A3N1P6V3</accession>
<dbReference type="PROSITE" id="PS50949">
    <property type="entry name" value="HTH_GNTR"/>
    <property type="match status" value="1"/>
</dbReference>
<sequence>MSQAPSIPLYEQLASELVDAVLDGRLEEGSAIPSVRQLAAQQQINPLTVQRALALLADRGIIERRRGQGSTVAQGARQKLLIEQRQQFLEHDWPRIRAQIKRLGLDLHALSSEANGEVDGNTD</sequence>
<dbReference type="SUPFAM" id="SSF46785">
    <property type="entry name" value="Winged helix' DNA-binding domain"/>
    <property type="match status" value="1"/>
</dbReference>
<dbReference type="STRING" id="584787.GCA_001247655_02139"/>
<dbReference type="GO" id="GO:0003700">
    <property type="term" value="F:DNA-binding transcription factor activity"/>
    <property type="evidence" value="ECO:0007669"/>
    <property type="project" value="InterPro"/>
</dbReference>
<dbReference type="SMART" id="SM00345">
    <property type="entry name" value="HTH_GNTR"/>
    <property type="match status" value="1"/>
</dbReference>
<dbReference type="RefSeq" id="WP_123421478.1">
    <property type="nucleotide sequence ID" value="NZ_RJUL01000004.1"/>
</dbReference>
<evidence type="ECO:0000313" key="6">
    <source>
        <dbReference type="Proteomes" id="UP000268033"/>
    </source>
</evidence>
<dbReference type="AlphaFoldDB" id="A0A3N1P6V3"/>
<dbReference type="Gene3D" id="6.10.250.1220">
    <property type="match status" value="1"/>
</dbReference>
<dbReference type="Pfam" id="PF00392">
    <property type="entry name" value="GntR"/>
    <property type="match status" value="1"/>
</dbReference>
<dbReference type="PANTHER" id="PTHR38445">
    <property type="entry name" value="HTH-TYPE TRANSCRIPTIONAL REPRESSOR YTRA"/>
    <property type="match status" value="1"/>
</dbReference>
<evidence type="ECO:0000256" key="3">
    <source>
        <dbReference type="ARBA" id="ARBA00023163"/>
    </source>
</evidence>
<evidence type="ECO:0000259" key="4">
    <source>
        <dbReference type="PROSITE" id="PS50949"/>
    </source>
</evidence>
<keyword evidence="2" id="KW-0238">DNA-binding</keyword>
<proteinExistence type="predicted"/>
<name>A0A3N1P6V3_9GAMM</name>
<dbReference type="Gene3D" id="1.10.10.10">
    <property type="entry name" value="Winged helix-like DNA-binding domain superfamily/Winged helix DNA-binding domain"/>
    <property type="match status" value="1"/>
</dbReference>
<organism evidence="5 6">
    <name type="scientific">Gallaecimonas pentaromativorans</name>
    <dbReference type="NCBI Taxonomy" id="584787"/>
    <lineage>
        <taxon>Bacteria</taxon>
        <taxon>Pseudomonadati</taxon>
        <taxon>Pseudomonadota</taxon>
        <taxon>Gammaproteobacteria</taxon>
        <taxon>Enterobacterales</taxon>
        <taxon>Gallaecimonadaceae</taxon>
        <taxon>Gallaecimonas</taxon>
    </lineage>
</organism>
<evidence type="ECO:0000256" key="2">
    <source>
        <dbReference type="ARBA" id="ARBA00023125"/>
    </source>
</evidence>
<evidence type="ECO:0000313" key="5">
    <source>
        <dbReference type="EMBL" id="ROQ27724.1"/>
    </source>
</evidence>